<dbReference type="InterPro" id="IPR036426">
    <property type="entry name" value="Bulb-type_lectin_dom_sf"/>
</dbReference>
<sequence>MISNHCDDTIYQYISRNMLFFQELHKGDYLWYNNKEYKAMFQDDGNFMIYSWKPVWNSDTAGQDENVVGHTNTHRLDGGQMCRLSLRNDGTVVIERVRYTGNKTRHDGRKQVRGNKGEN</sequence>
<reference evidence="1" key="3">
    <citation type="submission" date="2025-09" db="UniProtKB">
        <authorList>
            <consortium name="Ensembl"/>
        </authorList>
    </citation>
    <scope>IDENTIFICATION</scope>
</reference>
<evidence type="ECO:0000313" key="1">
    <source>
        <dbReference type="Ensembl" id="ENSDCDP00010049060.1"/>
    </source>
</evidence>
<dbReference type="SUPFAM" id="SSF51110">
    <property type="entry name" value="alpha-D-mannose-specific plant lectins"/>
    <property type="match status" value="1"/>
</dbReference>
<organism evidence="1 2">
    <name type="scientific">Denticeps clupeoides</name>
    <name type="common">denticle herring</name>
    <dbReference type="NCBI Taxonomy" id="299321"/>
    <lineage>
        <taxon>Eukaryota</taxon>
        <taxon>Metazoa</taxon>
        <taxon>Chordata</taxon>
        <taxon>Craniata</taxon>
        <taxon>Vertebrata</taxon>
        <taxon>Euteleostomi</taxon>
        <taxon>Actinopterygii</taxon>
        <taxon>Neopterygii</taxon>
        <taxon>Teleostei</taxon>
        <taxon>Clupei</taxon>
        <taxon>Clupeiformes</taxon>
        <taxon>Denticipitoidei</taxon>
        <taxon>Denticipitidae</taxon>
        <taxon>Denticeps</taxon>
    </lineage>
</organism>
<dbReference type="GeneTree" id="ENSGT00390000004989"/>
<dbReference type="AlphaFoldDB" id="A0AAY4DUU4"/>
<evidence type="ECO:0000313" key="2">
    <source>
        <dbReference type="Proteomes" id="UP000694580"/>
    </source>
</evidence>
<keyword evidence="2" id="KW-1185">Reference proteome</keyword>
<reference evidence="1" key="2">
    <citation type="submission" date="2025-08" db="UniProtKB">
        <authorList>
            <consortium name="Ensembl"/>
        </authorList>
    </citation>
    <scope>IDENTIFICATION</scope>
</reference>
<dbReference type="Proteomes" id="UP000694580">
    <property type="component" value="Chromosome 2"/>
</dbReference>
<protein>
    <submittedName>
        <fullName evidence="1">Uncharacterized protein</fullName>
    </submittedName>
</protein>
<accession>A0AAY4DUU4</accession>
<name>A0AAY4DUU4_9TELE</name>
<proteinExistence type="predicted"/>
<dbReference type="Gene3D" id="2.90.10.10">
    <property type="entry name" value="Bulb-type lectin domain"/>
    <property type="match status" value="1"/>
</dbReference>
<dbReference type="Ensembl" id="ENSDCDT00010059422.1">
    <property type="protein sequence ID" value="ENSDCDP00010049060.1"/>
    <property type="gene ID" value="ENSDCDG00010029432.1"/>
</dbReference>
<reference evidence="1 2" key="1">
    <citation type="submission" date="2020-06" db="EMBL/GenBank/DDBJ databases">
        <authorList>
            <consortium name="Wellcome Sanger Institute Data Sharing"/>
        </authorList>
    </citation>
    <scope>NUCLEOTIDE SEQUENCE [LARGE SCALE GENOMIC DNA]</scope>
</reference>